<dbReference type="SMART" id="SM00028">
    <property type="entry name" value="TPR"/>
    <property type="match status" value="7"/>
</dbReference>
<dbReference type="OrthoDB" id="7278101at2"/>
<evidence type="ECO:0000313" key="4">
    <source>
        <dbReference type="Proteomes" id="UP000283458"/>
    </source>
</evidence>
<feature type="region of interest" description="Disordered" evidence="2">
    <location>
        <begin position="485"/>
        <end position="520"/>
    </location>
</feature>
<dbReference type="Pfam" id="PF14559">
    <property type="entry name" value="TPR_19"/>
    <property type="match status" value="1"/>
</dbReference>
<feature type="repeat" description="TPR" evidence="1">
    <location>
        <begin position="181"/>
        <end position="214"/>
    </location>
</feature>
<accession>A0A418VM75</accession>
<dbReference type="Gene3D" id="1.25.40.10">
    <property type="entry name" value="Tetratricopeptide repeat domain"/>
    <property type="match status" value="2"/>
</dbReference>
<proteinExistence type="predicted"/>
<dbReference type="PROSITE" id="PS50005">
    <property type="entry name" value="TPR"/>
    <property type="match status" value="1"/>
</dbReference>
<evidence type="ECO:0000256" key="1">
    <source>
        <dbReference type="PROSITE-ProRule" id="PRU00339"/>
    </source>
</evidence>
<dbReference type="Pfam" id="PF13181">
    <property type="entry name" value="TPR_8"/>
    <property type="match status" value="1"/>
</dbReference>
<sequence length="520" mass="56790">MATITEALTIALDLHLSGRLGEAQELYTRILDADPDHPDALHFLGVLAGQIGQGDLGLTLIGRALKLRPDAADIHANHATILRGLKRRREALAAHQRAIALRPDFAETWIDAATLHREDGDGDRAIAALERATRAAPALAVAPERLVLLLHERSRLLIEAGQPVAALPYLTRAVELAPFNADLAFLLGNALYAAGLRQDSLSAYRRAVALVPDFQSAVFNLGIALGKIDRLETACAALLHAVRIDPTNMDALENLIITLYALDQENEANEWASALLDLKDRLALAHAPAQPSLPAVPRGAARRTRNVIAFSLWGNQEIYTKGAVANAHLTKTLFPGWECWVYHDDSAPPETLSALTEAGAVLIAMAPGSGPLLGLYWRFSASDDPTVARFLCRDCDSRLSMKEKLAVDAWIDSGRPFHIMRDHILHTELILAGMWGGTAGLLPELLGLAERFARTDVDRWQDQRFLRRFVWPLVRNRALIHDRTHPRHGVPFPDGPSGPLSDRIGSRVAPEIAPGDRVTA</sequence>
<dbReference type="Pfam" id="PF13432">
    <property type="entry name" value="TPR_16"/>
    <property type="match status" value="2"/>
</dbReference>
<dbReference type="SUPFAM" id="SSF48452">
    <property type="entry name" value="TPR-like"/>
    <property type="match status" value="1"/>
</dbReference>
<dbReference type="AlphaFoldDB" id="A0A418VM75"/>
<dbReference type="Proteomes" id="UP000283458">
    <property type="component" value="Unassembled WGS sequence"/>
</dbReference>
<dbReference type="PANTHER" id="PTHR44998:SF1">
    <property type="entry name" value="UDP-N-ACETYLGLUCOSAMINE--PEPTIDE N-ACETYLGLUCOSAMINYLTRANSFERASE 110 KDA SUBUNIT"/>
    <property type="match status" value="1"/>
</dbReference>
<dbReference type="EMBL" id="QYUL01000005">
    <property type="protein sequence ID" value="RJF77291.1"/>
    <property type="molecule type" value="Genomic_DNA"/>
</dbReference>
<protein>
    <submittedName>
        <fullName evidence="3">Uncharacterized protein</fullName>
    </submittedName>
</protein>
<keyword evidence="1" id="KW-0802">TPR repeat</keyword>
<organism evidence="3 4">
    <name type="scientific">Azospirillum cavernae</name>
    <dbReference type="NCBI Taxonomy" id="2320860"/>
    <lineage>
        <taxon>Bacteria</taxon>
        <taxon>Pseudomonadati</taxon>
        <taxon>Pseudomonadota</taxon>
        <taxon>Alphaproteobacteria</taxon>
        <taxon>Rhodospirillales</taxon>
        <taxon>Azospirillaceae</taxon>
        <taxon>Azospirillum</taxon>
    </lineage>
</organism>
<name>A0A418VM75_9PROT</name>
<evidence type="ECO:0000256" key="2">
    <source>
        <dbReference type="SAM" id="MobiDB-lite"/>
    </source>
</evidence>
<dbReference type="InterPro" id="IPR011990">
    <property type="entry name" value="TPR-like_helical_dom_sf"/>
</dbReference>
<dbReference type="RefSeq" id="WP_119833731.1">
    <property type="nucleotide sequence ID" value="NZ_QYUL01000005.1"/>
</dbReference>
<dbReference type="PANTHER" id="PTHR44998">
    <property type="match status" value="1"/>
</dbReference>
<comment type="caution">
    <text evidence="3">The sequence shown here is derived from an EMBL/GenBank/DDBJ whole genome shotgun (WGS) entry which is preliminary data.</text>
</comment>
<evidence type="ECO:0000313" key="3">
    <source>
        <dbReference type="EMBL" id="RJF77291.1"/>
    </source>
</evidence>
<gene>
    <name evidence="3" type="ORF">D3877_26125</name>
</gene>
<dbReference type="InterPro" id="IPR019734">
    <property type="entry name" value="TPR_rpt"/>
</dbReference>
<reference evidence="3 4" key="1">
    <citation type="submission" date="2018-09" db="EMBL/GenBank/DDBJ databases">
        <authorList>
            <person name="Zhu H."/>
        </authorList>
    </citation>
    <scope>NUCLEOTIDE SEQUENCE [LARGE SCALE GENOMIC DNA]</scope>
    <source>
        <strain evidence="3 4">K2W22B-5</strain>
    </source>
</reference>
<keyword evidence="4" id="KW-1185">Reference proteome</keyword>